<dbReference type="Proteomes" id="UP000030437">
    <property type="component" value="Unassembled WGS sequence"/>
</dbReference>
<keyword evidence="2" id="KW-1185">Reference proteome</keyword>
<dbReference type="EMBL" id="JPVP01000056">
    <property type="protein sequence ID" value="KGR84424.1"/>
    <property type="molecule type" value="Genomic_DNA"/>
</dbReference>
<protein>
    <submittedName>
        <fullName evidence="1">Uncharacterized protein</fullName>
    </submittedName>
</protein>
<evidence type="ECO:0000313" key="2">
    <source>
        <dbReference type="Proteomes" id="UP000030437"/>
    </source>
</evidence>
<evidence type="ECO:0000313" key="1">
    <source>
        <dbReference type="EMBL" id="KGR84424.1"/>
    </source>
</evidence>
<name>A0A0A3II87_9BACI</name>
<dbReference type="AlphaFoldDB" id="A0A0A3II87"/>
<reference evidence="1 2" key="1">
    <citation type="submission" date="2014-02" db="EMBL/GenBank/DDBJ databases">
        <title>Draft genome sequence of Lysinibacillus odysseyi NBRC 100172.</title>
        <authorList>
            <person name="Zhang F."/>
            <person name="Wang G."/>
            <person name="Zhang L."/>
        </authorList>
    </citation>
    <scope>NUCLEOTIDE SEQUENCE [LARGE SCALE GENOMIC DNA]</scope>
    <source>
        <strain evidence="1 2">NBRC 100172</strain>
    </source>
</reference>
<comment type="caution">
    <text evidence="1">The sequence shown here is derived from an EMBL/GenBank/DDBJ whole genome shotgun (WGS) entry which is preliminary data.</text>
</comment>
<sequence>MAVFVLTIKEFEDEDRVVYFYGPNENTMGRIEYDKKHEVINQISPIDSNCFADDFFFKRAGRRFSRMVIRENHSFVDRTTIES</sequence>
<dbReference type="RefSeq" id="WP_036155439.1">
    <property type="nucleotide sequence ID" value="NZ_AVCX01000005.1"/>
</dbReference>
<dbReference type="OrthoDB" id="2880698at2"/>
<proteinExistence type="predicted"/>
<accession>A0A0A3II87</accession>
<organism evidence="1 2">
    <name type="scientific">Lysinibacillus odysseyi 34hs-1 = NBRC 100172</name>
    <dbReference type="NCBI Taxonomy" id="1220589"/>
    <lineage>
        <taxon>Bacteria</taxon>
        <taxon>Bacillati</taxon>
        <taxon>Bacillota</taxon>
        <taxon>Bacilli</taxon>
        <taxon>Bacillales</taxon>
        <taxon>Bacillaceae</taxon>
        <taxon>Lysinibacillus</taxon>
    </lineage>
</organism>
<gene>
    <name evidence="1" type="ORF">CD32_12605</name>
</gene>